<keyword evidence="1" id="KW-0472">Membrane</keyword>
<protein>
    <submittedName>
        <fullName evidence="2">Uncharacterized protein</fullName>
    </submittedName>
</protein>
<dbReference type="EMBL" id="CABVJF010000008">
    <property type="protein sequence ID" value="VVQ01470.1"/>
    <property type="molecule type" value="Genomic_DNA"/>
</dbReference>
<keyword evidence="1" id="KW-0812">Transmembrane</keyword>
<proteinExistence type="predicted"/>
<evidence type="ECO:0000313" key="3">
    <source>
        <dbReference type="Proteomes" id="UP000381378"/>
    </source>
</evidence>
<feature type="transmembrane region" description="Helical" evidence="1">
    <location>
        <begin position="19"/>
        <end position="39"/>
    </location>
</feature>
<dbReference type="AlphaFoldDB" id="A0A5E7TSL4"/>
<dbReference type="Proteomes" id="UP000381378">
    <property type="component" value="Unassembled WGS sequence"/>
</dbReference>
<organism evidence="2 3">
    <name type="scientific">Pseudomonas fluorescens</name>
    <dbReference type="NCBI Taxonomy" id="294"/>
    <lineage>
        <taxon>Bacteria</taxon>
        <taxon>Pseudomonadati</taxon>
        <taxon>Pseudomonadota</taxon>
        <taxon>Gammaproteobacteria</taxon>
        <taxon>Pseudomonadales</taxon>
        <taxon>Pseudomonadaceae</taxon>
        <taxon>Pseudomonas</taxon>
    </lineage>
</organism>
<name>A0A5E7TSL4_PSEFL</name>
<evidence type="ECO:0000256" key="1">
    <source>
        <dbReference type="SAM" id="Phobius"/>
    </source>
</evidence>
<keyword evidence="1" id="KW-1133">Transmembrane helix</keyword>
<evidence type="ECO:0000313" key="2">
    <source>
        <dbReference type="EMBL" id="VVQ01470.1"/>
    </source>
</evidence>
<accession>A0A5E7TSL4</accession>
<sequence length="47" mass="5280">MAVNGNAFFLNGRVALKTIASKLAPTGSFLLFVYFLQALRYQRTKLE</sequence>
<gene>
    <name evidence="2" type="ORF">PS928_02607</name>
</gene>
<reference evidence="2 3" key="1">
    <citation type="submission" date="2019-09" db="EMBL/GenBank/DDBJ databases">
        <authorList>
            <person name="Chandra G."/>
            <person name="Truman W A."/>
        </authorList>
    </citation>
    <scope>NUCLEOTIDE SEQUENCE [LARGE SCALE GENOMIC DNA]</scope>
    <source>
        <strain evidence="2">PS928</strain>
    </source>
</reference>